<dbReference type="PROSITE" id="PS51257">
    <property type="entry name" value="PROKAR_LIPOPROTEIN"/>
    <property type="match status" value="1"/>
</dbReference>
<dbReference type="Proteomes" id="UP000595636">
    <property type="component" value="Chromosome"/>
</dbReference>
<keyword evidence="1 3" id="KW-0732">Signal</keyword>
<dbReference type="InterPro" id="IPR029050">
    <property type="entry name" value="Immunoprotect_excell_Ig-like"/>
</dbReference>
<evidence type="ECO:0000256" key="2">
    <source>
        <dbReference type="SAM" id="MobiDB-lite"/>
    </source>
</evidence>
<feature type="region of interest" description="Disordered" evidence="2">
    <location>
        <begin position="20"/>
        <end position="55"/>
    </location>
</feature>
<evidence type="ECO:0000313" key="6">
    <source>
        <dbReference type="Proteomes" id="UP000595636"/>
    </source>
</evidence>
<feature type="compositionally biased region" description="Low complexity" evidence="2">
    <location>
        <begin position="32"/>
        <end position="42"/>
    </location>
</feature>
<evidence type="ECO:0000259" key="4">
    <source>
        <dbReference type="Pfam" id="PF11611"/>
    </source>
</evidence>
<dbReference type="RefSeq" id="WP_200396945.1">
    <property type="nucleotide sequence ID" value="NZ_CP066831.1"/>
</dbReference>
<sequence length="187" mass="19689">MRHTTALLAACLLATLTACGGSDDDKPAVSKATDTPSASTKPTPSPSPTKETLRLGDTVNVNSGGIQFSAAALAYKDKGITSPPGMLQDGQKLALVEVKVCNRDDEAMTVSPFVWSLAYEDGARAEPFHMSGAGLPQPVYPMDAKVRGGDCVRGNVFFEVSEGSGSAERVLYSPQDLDEPVEWPVSK</sequence>
<proteinExistence type="predicted"/>
<feature type="domain" description="DUF4352" evidence="4">
    <location>
        <begin position="55"/>
        <end position="171"/>
    </location>
</feature>
<feature type="signal peptide" evidence="3">
    <location>
        <begin position="1"/>
        <end position="20"/>
    </location>
</feature>
<dbReference type="Pfam" id="PF11611">
    <property type="entry name" value="DUF4352"/>
    <property type="match status" value="1"/>
</dbReference>
<dbReference type="AlphaFoldDB" id="A0A7T7I6Y0"/>
<evidence type="ECO:0000313" key="5">
    <source>
        <dbReference type="EMBL" id="QQM41983.1"/>
    </source>
</evidence>
<name>A0A7T7I6Y0_9ACTN</name>
<keyword evidence="6" id="KW-1185">Reference proteome</keyword>
<feature type="chain" id="PRO_5039459368" evidence="3">
    <location>
        <begin position="21"/>
        <end position="187"/>
    </location>
</feature>
<organism evidence="5 6">
    <name type="scientific">Streptomyces liliifuscus</name>
    <dbReference type="NCBI Taxonomy" id="2797636"/>
    <lineage>
        <taxon>Bacteria</taxon>
        <taxon>Bacillati</taxon>
        <taxon>Actinomycetota</taxon>
        <taxon>Actinomycetes</taxon>
        <taxon>Kitasatosporales</taxon>
        <taxon>Streptomycetaceae</taxon>
        <taxon>Streptomyces</taxon>
    </lineage>
</organism>
<dbReference type="EMBL" id="CP066831">
    <property type="protein sequence ID" value="QQM41983.1"/>
    <property type="molecule type" value="Genomic_DNA"/>
</dbReference>
<protein>
    <submittedName>
        <fullName evidence="5">DUF4352 domain-containing protein</fullName>
    </submittedName>
</protein>
<evidence type="ECO:0000256" key="1">
    <source>
        <dbReference type="ARBA" id="ARBA00022729"/>
    </source>
</evidence>
<dbReference type="Gene3D" id="2.60.40.1240">
    <property type="match status" value="1"/>
</dbReference>
<dbReference type="InterPro" id="IPR029051">
    <property type="entry name" value="DUF4352"/>
</dbReference>
<gene>
    <name evidence="5" type="ORF">JEQ17_22750</name>
</gene>
<reference evidence="5 6" key="1">
    <citation type="submission" date="2020-12" db="EMBL/GenBank/DDBJ databases">
        <title>A novel species.</title>
        <authorList>
            <person name="Li K."/>
        </authorList>
    </citation>
    <scope>NUCLEOTIDE SEQUENCE [LARGE SCALE GENOMIC DNA]</scope>
    <source>
        <strain evidence="5 6">ZYC-3</strain>
    </source>
</reference>
<accession>A0A7T7I6Y0</accession>
<evidence type="ECO:0000256" key="3">
    <source>
        <dbReference type="SAM" id="SignalP"/>
    </source>
</evidence>
<dbReference type="KEGG" id="slf:JEQ17_22750"/>